<evidence type="ECO:0000256" key="1">
    <source>
        <dbReference type="SAM" id="Phobius"/>
    </source>
</evidence>
<accession>A0A7S4RRG9</accession>
<keyword evidence="1" id="KW-0812">Transmembrane</keyword>
<organism evidence="2">
    <name type="scientific">Alexandrium monilatum</name>
    <dbReference type="NCBI Taxonomy" id="311494"/>
    <lineage>
        <taxon>Eukaryota</taxon>
        <taxon>Sar</taxon>
        <taxon>Alveolata</taxon>
        <taxon>Dinophyceae</taxon>
        <taxon>Gonyaulacales</taxon>
        <taxon>Pyrocystaceae</taxon>
        <taxon>Alexandrium</taxon>
    </lineage>
</organism>
<proteinExistence type="predicted"/>
<name>A0A7S4RRG9_9DINO</name>
<feature type="transmembrane region" description="Helical" evidence="1">
    <location>
        <begin position="72"/>
        <end position="92"/>
    </location>
</feature>
<protein>
    <submittedName>
        <fullName evidence="2">Uncharacterized protein</fullName>
    </submittedName>
</protein>
<feature type="transmembrane region" description="Helical" evidence="1">
    <location>
        <begin position="38"/>
        <end position="60"/>
    </location>
</feature>
<dbReference type="EMBL" id="HBNR01055435">
    <property type="protein sequence ID" value="CAE4621807.1"/>
    <property type="molecule type" value="Transcribed_RNA"/>
</dbReference>
<feature type="transmembrane region" description="Helical" evidence="1">
    <location>
        <begin position="281"/>
        <end position="303"/>
    </location>
</feature>
<keyword evidence="1" id="KW-1133">Transmembrane helix</keyword>
<feature type="transmembrane region" description="Helical" evidence="1">
    <location>
        <begin position="245"/>
        <end position="269"/>
    </location>
</feature>
<feature type="transmembrane region" description="Helical" evidence="1">
    <location>
        <begin position="168"/>
        <end position="189"/>
    </location>
</feature>
<sequence>MASDPRSAEKSVHIGWVIPSIFLALCFCYGVGLLGPALFALLFLPNLFGIHMLLSWQWAVAVLITELVDVPTIAPCIAAFGYCIVGCPYYILNMNMVFGMGIDLPDRVKMGWADWITSNLYAFSDESKLIVCEVVRRRHVTMMYKLVFLQFDLLCHLLPMLICLQRHAASITPNTIVQMGVLFLSWAGCMKRQHFQLVRPYETLQTWRLCLVPAPRGLTLREHMQLTYIMDPAISVREQKLGLSVCLLATSSLLFLVATGRHAIIASWLAWGGILPLGSLQTIYCVLIVTVALSTVVTWIKIFTSETRPCKQHGKVN</sequence>
<feature type="transmembrane region" description="Helical" evidence="1">
    <location>
        <begin position="146"/>
        <end position="162"/>
    </location>
</feature>
<evidence type="ECO:0000313" key="2">
    <source>
        <dbReference type="EMBL" id="CAE4621807.1"/>
    </source>
</evidence>
<gene>
    <name evidence="2" type="ORF">AMON00008_LOCUS38948</name>
</gene>
<feature type="transmembrane region" description="Helical" evidence="1">
    <location>
        <begin position="12"/>
        <end position="31"/>
    </location>
</feature>
<dbReference type="AlphaFoldDB" id="A0A7S4RRG9"/>
<reference evidence="2" key="1">
    <citation type="submission" date="2021-01" db="EMBL/GenBank/DDBJ databases">
        <authorList>
            <person name="Corre E."/>
            <person name="Pelletier E."/>
            <person name="Niang G."/>
            <person name="Scheremetjew M."/>
            <person name="Finn R."/>
            <person name="Kale V."/>
            <person name="Holt S."/>
            <person name="Cochrane G."/>
            <person name="Meng A."/>
            <person name="Brown T."/>
            <person name="Cohen L."/>
        </authorList>
    </citation>
    <scope>NUCLEOTIDE SEQUENCE</scope>
    <source>
        <strain evidence="2">CCMP3105</strain>
    </source>
</reference>
<keyword evidence="1" id="KW-0472">Membrane</keyword>